<keyword evidence="6" id="KW-0547">Nucleotide-binding</keyword>
<dbReference type="RefSeq" id="XP_015175067.1">
    <property type="nucleotide sequence ID" value="XM_015319581.1"/>
</dbReference>
<dbReference type="InterPro" id="IPR023468">
    <property type="entry name" value="Riboflavin_kinase"/>
</dbReference>
<evidence type="ECO:0000256" key="2">
    <source>
        <dbReference type="ARBA" id="ARBA00012105"/>
    </source>
</evidence>
<comment type="pathway">
    <text evidence="1">Cofactor biosynthesis; FMN biosynthesis; FMN from riboflavin (ATP route): step 1/1.</text>
</comment>
<evidence type="ECO:0000313" key="9">
    <source>
        <dbReference type="Proteomes" id="UP000694924"/>
    </source>
</evidence>
<keyword evidence="5" id="KW-0808">Transferase</keyword>
<organism evidence="9 10">
    <name type="scientific">Polistes dominula</name>
    <name type="common">European paper wasp</name>
    <name type="synonym">Vespa dominula</name>
    <dbReference type="NCBI Taxonomy" id="743375"/>
    <lineage>
        <taxon>Eukaryota</taxon>
        <taxon>Metazoa</taxon>
        <taxon>Ecdysozoa</taxon>
        <taxon>Arthropoda</taxon>
        <taxon>Hexapoda</taxon>
        <taxon>Insecta</taxon>
        <taxon>Pterygota</taxon>
        <taxon>Neoptera</taxon>
        <taxon>Endopterygota</taxon>
        <taxon>Hymenoptera</taxon>
        <taxon>Apocrita</taxon>
        <taxon>Aculeata</taxon>
        <taxon>Vespoidea</taxon>
        <taxon>Vespidae</taxon>
        <taxon>Polistinae</taxon>
        <taxon>Polistini</taxon>
        <taxon>Polistes</taxon>
    </lineage>
</organism>
<feature type="domain" description="Riboflavin kinase" evidence="8">
    <location>
        <begin position="5"/>
        <end position="132"/>
    </location>
</feature>
<dbReference type="InterPro" id="IPR023465">
    <property type="entry name" value="Riboflavin_kinase_dom_sf"/>
</dbReference>
<proteinExistence type="predicted"/>
<protein>
    <recommendedName>
        <fullName evidence="2">riboflavin kinase</fullName>
        <ecNumber evidence="2">2.7.1.26</ecNumber>
    </recommendedName>
</protein>
<evidence type="ECO:0000259" key="8">
    <source>
        <dbReference type="SMART" id="SM00904"/>
    </source>
</evidence>
<dbReference type="GO" id="GO:0016301">
    <property type="term" value="F:kinase activity"/>
    <property type="evidence" value="ECO:0007669"/>
    <property type="project" value="UniProtKB-KW"/>
</dbReference>
<dbReference type="Gene3D" id="2.40.30.30">
    <property type="entry name" value="Riboflavin kinase-like"/>
    <property type="match status" value="1"/>
</dbReference>
<reference evidence="10" key="1">
    <citation type="submission" date="2025-08" db="UniProtKB">
        <authorList>
            <consortium name="RefSeq"/>
        </authorList>
    </citation>
    <scope>IDENTIFICATION</scope>
    <source>
        <tissue evidence="10">Whole body</tissue>
    </source>
</reference>
<keyword evidence="4" id="KW-0288">FMN</keyword>
<dbReference type="PANTHER" id="PTHR22749">
    <property type="entry name" value="RIBOFLAVIN KINASE/FMN ADENYLYLTRANSFERASE"/>
    <property type="match status" value="1"/>
</dbReference>
<evidence type="ECO:0000313" key="10">
    <source>
        <dbReference type="RefSeq" id="XP_015175067.1"/>
    </source>
</evidence>
<dbReference type="GeneID" id="107065679"/>
<feature type="non-terminal residue" evidence="10">
    <location>
        <position position="143"/>
    </location>
</feature>
<evidence type="ECO:0000256" key="5">
    <source>
        <dbReference type="ARBA" id="ARBA00022679"/>
    </source>
</evidence>
<dbReference type="EC" id="2.7.1.26" evidence="2"/>
<sequence>MSEKMLPFYVSGSVVRGFGRGSKALGIPTANLPESVVDSLPENFNTGVYYGWVALNGTIYRMVASVGWNPFYKNEKKTFEVHILEKFTNDFYGEELKVIVTGYIRQEKDFTSADELIKEIKNDIAIAEKELDKPNMLKYKCDI</sequence>
<gene>
    <name evidence="10" type="primary">LOC107065679</name>
</gene>
<keyword evidence="10" id="KW-0418">Kinase</keyword>
<dbReference type="InterPro" id="IPR015865">
    <property type="entry name" value="Riboflavin_kinase_bac/euk"/>
</dbReference>
<keyword evidence="7" id="KW-0067">ATP-binding</keyword>
<evidence type="ECO:0000256" key="4">
    <source>
        <dbReference type="ARBA" id="ARBA00022643"/>
    </source>
</evidence>
<dbReference type="Pfam" id="PF01687">
    <property type="entry name" value="Flavokinase"/>
    <property type="match status" value="1"/>
</dbReference>
<evidence type="ECO:0000256" key="3">
    <source>
        <dbReference type="ARBA" id="ARBA00022630"/>
    </source>
</evidence>
<keyword evidence="9" id="KW-1185">Reference proteome</keyword>
<evidence type="ECO:0000256" key="6">
    <source>
        <dbReference type="ARBA" id="ARBA00022741"/>
    </source>
</evidence>
<dbReference type="Proteomes" id="UP000694924">
    <property type="component" value="Unplaced"/>
</dbReference>
<evidence type="ECO:0000256" key="1">
    <source>
        <dbReference type="ARBA" id="ARBA00005201"/>
    </source>
</evidence>
<name>A0ABM1I4D0_POLDO</name>
<keyword evidence="3" id="KW-0285">Flavoprotein</keyword>
<accession>A0ABM1I4D0</accession>
<dbReference type="SMART" id="SM00904">
    <property type="entry name" value="Flavokinase"/>
    <property type="match status" value="1"/>
</dbReference>
<dbReference type="SUPFAM" id="SSF82114">
    <property type="entry name" value="Riboflavin kinase-like"/>
    <property type="match status" value="1"/>
</dbReference>
<dbReference type="PANTHER" id="PTHR22749:SF6">
    <property type="entry name" value="RIBOFLAVIN KINASE"/>
    <property type="match status" value="1"/>
</dbReference>
<evidence type="ECO:0000256" key="7">
    <source>
        <dbReference type="ARBA" id="ARBA00022840"/>
    </source>
</evidence>